<evidence type="ECO:0000313" key="2">
    <source>
        <dbReference type="EMBL" id="OLQ13012.1"/>
    </source>
</evidence>
<accession>A0A1Q9F096</accession>
<proteinExistence type="predicted"/>
<dbReference type="EMBL" id="LSRX01000034">
    <property type="protein sequence ID" value="OLQ13012.1"/>
    <property type="molecule type" value="Genomic_DNA"/>
</dbReference>
<dbReference type="Proteomes" id="UP000186817">
    <property type="component" value="Unassembled WGS sequence"/>
</dbReference>
<feature type="domain" description="DOT1" evidence="1">
    <location>
        <begin position="734"/>
        <end position="819"/>
    </location>
</feature>
<dbReference type="InterPro" id="IPR029063">
    <property type="entry name" value="SAM-dependent_MTases_sf"/>
</dbReference>
<dbReference type="OrthoDB" id="443402at2759"/>
<comment type="caution">
    <text evidence="2">The sequence shown here is derived from an EMBL/GenBank/DDBJ whole genome shotgun (WGS) entry which is preliminary data.</text>
</comment>
<evidence type="ECO:0000313" key="3">
    <source>
        <dbReference type="Proteomes" id="UP000186817"/>
    </source>
</evidence>
<organism evidence="2 3">
    <name type="scientific">Symbiodinium microadriaticum</name>
    <name type="common">Dinoflagellate</name>
    <name type="synonym">Zooxanthella microadriatica</name>
    <dbReference type="NCBI Taxonomy" id="2951"/>
    <lineage>
        <taxon>Eukaryota</taxon>
        <taxon>Sar</taxon>
        <taxon>Alveolata</taxon>
        <taxon>Dinophyceae</taxon>
        <taxon>Suessiales</taxon>
        <taxon>Symbiodiniaceae</taxon>
        <taxon>Symbiodinium</taxon>
    </lineage>
</organism>
<gene>
    <name evidence="2" type="ORF">AK812_SmicGene3010</name>
</gene>
<dbReference type="InterPro" id="IPR025789">
    <property type="entry name" value="DOT1_dom"/>
</dbReference>
<reference evidence="2 3" key="1">
    <citation type="submission" date="2016-02" db="EMBL/GenBank/DDBJ databases">
        <title>Genome analysis of coral dinoflagellate symbionts highlights evolutionary adaptations to a symbiotic lifestyle.</title>
        <authorList>
            <person name="Aranda M."/>
            <person name="Li Y."/>
            <person name="Liew Y.J."/>
            <person name="Baumgarten S."/>
            <person name="Simakov O."/>
            <person name="Wilson M."/>
            <person name="Piel J."/>
            <person name="Ashoor H."/>
            <person name="Bougouffa S."/>
            <person name="Bajic V.B."/>
            <person name="Ryu T."/>
            <person name="Ravasi T."/>
            <person name="Bayer T."/>
            <person name="Micklem G."/>
            <person name="Kim H."/>
            <person name="Bhak J."/>
            <person name="Lajeunesse T.C."/>
            <person name="Voolstra C.R."/>
        </authorList>
    </citation>
    <scope>NUCLEOTIDE SEQUENCE [LARGE SCALE GENOMIC DNA]</scope>
    <source>
        <strain evidence="2 3">CCMP2467</strain>
    </source>
</reference>
<dbReference type="GO" id="GO:0031151">
    <property type="term" value="F:histone H3K79 methyltransferase activity"/>
    <property type="evidence" value="ECO:0007669"/>
    <property type="project" value="InterPro"/>
</dbReference>
<dbReference type="SUPFAM" id="SSF53335">
    <property type="entry name" value="S-adenosyl-L-methionine-dependent methyltransferases"/>
    <property type="match status" value="1"/>
</dbReference>
<keyword evidence="3" id="KW-1185">Reference proteome</keyword>
<dbReference type="Gene3D" id="3.40.50.150">
    <property type="entry name" value="Vaccinia Virus protein VP39"/>
    <property type="match status" value="1"/>
</dbReference>
<protein>
    <recommendedName>
        <fullName evidence="1">DOT1 domain-containing protein</fullName>
    </recommendedName>
</protein>
<sequence>MARPNSQEAVRSQLDVVGMIVCLSKEPRDRYSWTTRIRIRDEAAKLFQIVPYYGALRSTLVVCRRWHIHAFTCEEDVRAERCARYEDNECSPVLSLLDVAIVSGDMPKASILHSIGVPQYCPLRFSDFCSPFTAVADSRTTRAVITAYKLCKPLFRELCEEPESLGKAIAGGQDSLSALFVLKGASDAAKKGTGNFLFRIWTLETRKHCQLALDMERLMHAVDLGIDIRSLLVDPWTALFHACGMHRFARFRRNILGYFRRLGHLRSPKWRAGQTLLEMAIRCGQLDATRYLANAHCEATGLTASDLTGPMFQETIDYDSVYDLEEHDTPMTVTINRDVGAAEAARLAYHLCRHRYQIVIVQMARWWSRGGGGVCVTFGRVVDHIAAFALAVPALPQILQLPRPLGTRRAAKRAAYRRRRAGQRAATTQQVVQSSEQGVKSSVQVNGCKEEVGPEVIQEVVHESQEVAAFISEDEAKATSQALWESAVGMTVARSVATGSDPEAGTASQHTAERIYLGKLNRIPKELLRALASGPALQPCRRALEAEGFPWKLSSGAFMFVSPCQHVDAMTALADEQLHPDNIIFAESLEYLIDEVLGQHGTWMKDRSAIGMDSIDPGIASEVDSGCHAEAESQGSDVDRRRDAFLVDYRSGWDPCSLVDRTFLCLAPVRSSLMVTASTTDAVNPDANPRRPALHVDPAKKVPPDLHIDFSKHVLRRYSTKKQSCTLVGGFARLLADERLTSSSAVVDVGSGLGKLVAVAAATTPVSAAWGIELSPRRAEAAAEAKRKLEARGALSGVEVARMRLLQGNCLEDLSEEALSASHFLLTMRRVGKLPAGTRQVAERFLDLLARRGDAKVVWSVGKRLEQRPGLDYVHSCMLDAEWTDQEDVLIHRYSLAS</sequence>
<evidence type="ECO:0000259" key="1">
    <source>
        <dbReference type="Pfam" id="PF08123"/>
    </source>
</evidence>
<dbReference type="AlphaFoldDB" id="A0A1Q9F096"/>
<dbReference type="Pfam" id="PF08123">
    <property type="entry name" value="DOT1"/>
    <property type="match status" value="1"/>
</dbReference>
<name>A0A1Q9F096_SYMMI</name>